<dbReference type="Proteomes" id="UP001266305">
    <property type="component" value="Unassembled WGS sequence"/>
</dbReference>
<feature type="region of interest" description="Disordered" evidence="1">
    <location>
        <begin position="137"/>
        <end position="160"/>
    </location>
</feature>
<feature type="region of interest" description="Disordered" evidence="1">
    <location>
        <begin position="22"/>
        <end position="44"/>
    </location>
</feature>
<evidence type="ECO:0000313" key="3">
    <source>
        <dbReference type="Proteomes" id="UP001266305"/>
    </source>
</evidence>
<feature type="region of interest" description="Disordered" evidence="1">
    <location>
        <begin position="204"/>
        <end position="336"/>
    </location>
</feature>
<accession>A0ABQ9WGM1</accession>
<reference evidence="2 3" key="1">
    <citation type="submission" date="2023-05" db="EMBL/GenBank/DDBJ databases">
        <title>B98-5 Cell Line De Novo Hybrid Assembly: An Optical Mapping Approach.</title>
        <authorList>
            <person name="Kananen K."/>
            <person name="Auerbach J.A."/>
            <person name="Kautto E."/>
            <person name="Blachly J.S."/>
        </authorList>
    </citation>
    <scope>NUCLEOTIDE SEQUENCE [LARGE SCALE GENOMIC DNA]</scope>
    <source>
        <strain evidence="2">B95-8</strain>
        <tissue evidence="2">Cell line</tissue>
    </source>
</reference>
<organism evidence="2 3">
    <name type="scientific">Saguinus oedipus</name>
    <name type="common">Cotton-top tamarin</name>
    <name type="synonym">Oedipomidas oedipus</name>
    <dbReference type="NCBI Taxonomy" id="9490"/>
    <lineage>
        <taxon>Eukaryota</taxon>
        <taxon>Metazoa</taxon>
        <taxon>Chordata</taxon>
        <taxon>Craniata</taxon>
        <taxon>Vertebrata</taxon>
        <taxon>Euteleostomi</taxon>
        <taxon>Mammalia</taxon>
        <taxon>Eutheria</taxon>
        <taxon>Euarchontoglires</taxon>
        <taxon>Primates</taxon>
        <taxon>Haplorrhini</taxon>
        <taxon>Platyrrhini</taxon>
        <taxon>Cebidae</taxon>
        <taxon>Callitrichinae</taxon>
        <taxon>Saguinus</taxon>
    </lineage>
</organism>
<protein>
    <submittedName>
        <fullName evidence="2">Uncharacterized protein</fullName>
    </submittedName>
</protein>
<dbReference type="EMBL" id="JASSZA010000001">
    <property type="protein sequence ID" value="KAK2120768.1"/>
    <property type="molecule type" value="Genomic_DNA"/>
</dbReference>
<comment type="caution">
    <text evidence="2">The sequence shown here is derived from an EMBL/GenBank/DDBJ whole genome shotgun (WGS) entry which is preliminary data.</text>
</comment>
<name>A0ABQ9WGM1_SAGOE</name>
<proteinExistence type="predicted"/>
<keyword evidence="3" id="KW-1185">Reference proteome</keyword>
<gene>
    <name evidence="2" type="ORF">P7K49_002154</name>
</gene>
<evidence type="ECO:0000256" key="1">
    <source>
        <dbReference type="SAM" id="MobiDB-lite"/>
    </source>
</evidence>
<evidence type="ECO:0000313" key="2">
    <source>
        <dbReference type="EMBL" id="KAK2120768.1"/>
    </source>
</evidence>
<sequence length="336" mass="35599">MWRADNDCPDPERTFVPFCREGVERPLPGESGWEGCGRSGPARAPPPTLAVVVALAKAQRGGGGGGGYMTTVVATARGTPPTGGVRKSDSGKNRELLSFGPRRQPLHRRQQPAHRTATRLRIRCVSIKSLRLRPSPLRASVQENSSLRSRPAAHAQIRSERSGNDGAVLGSFWGVVAAGDPAWFAPRCWSWAPLASCSRAAPALPAHSRGDADTREPGRQPRVPPCWQGAPGARRLGSGTRGAGMELGRWSRGHRQGAHGLTRAWPRGGRGKDRTLSRSRTPQGGAKLGGTRAGVAATLSQAGRSASHQRRGSSDAPGQGPSEEAKRRARPTVPAP</sequence>
<feature type="compositionally biased region" description="Basic and acidic residues" evidence="1">
    <location>
        <begin position="208"/>
        <end position="219"/>
    </location>
</feature>